<keyword evidence="4" id="KW-1185">Reference proteome</keyword>
<dbReference type="SUPFAM" id="SSF51735">
    <property type="entry name" value="NAD(P)-binding Rossmann-fold domains"/>
    <property type="match status" value="1"/>
</dbReference>
<dbReference type="Pfam" id="PF13561">
    <property type="entry name" value="adh_short_C2"/>
    <property type="match status" value="1"/>
</dbReference>
<dbReference type="GO" id="GO:0016616">
    <property type="term" value="F:oxidoreductase activity, acting on the CH-OH group of donors, NAD or NADP as acceptor"/>
    <property type="evidence" value="ECO:0007669"/>
    <property type="project" value="TreeGrafter"/>
</dbReference>
<evidence type="ECO:0000256" key="2">
    <source>
        <dbReference type="ARBA" id="ARBA00023002"/>
    </source>
</evidence>
<dbReference type="GO" id="GO:0006633">
    <property type="term" value="P:fatty acid biosynthetic process"/>
    <property type="evidence" value="ECO:0007669"/>
    <property type="project" value="TreeGrafter"/>
</dbReference>
<gene>
    <name evidence="3" type="ORF">V3328_16780</name>
</gene>
<dbReference type="CDD" id="cd05233">
    <property type="entry name" value="SDR_c"/>
    <property type="match status" value="1"/>
</dbReference>
<dbReference type="GO" id="GO:0048038">
    <property type="term" value="F:quinone binding"/>
    <property type="evidence" value="ECO:0007669"/>
    <property type="project" value="TreeGrafter"/>
</dbReference>
<sequence length="248" mass="25848">MKLKNKVAIVTGGAMGIGRAIAGRLAEEGASVVVADLKGHEDAARAIGRGAIAVRCNVAYETDVKAMVRAAKDAFGGVDILVNNAGIYSTLVPGPFDDISVEEWKRVMDVNVLGSFLCAREAVKAMRERGGGRILNVASGTPFKGVPYLLHYVTSKGAIVAMTKALAKELGGANVLVNAVAPGFTLSEGVKANPVQMEKLQEVSLKARTIPRDQVPEDIVGAAAFLVGPDSAFITGQTLVVDGGAYFH</sequence>
<dbReference type="InterPro" id="IPR036291">
    <property type="entry name" value="NAD(P)-bd_dom_sf"/>
</dbReference>
<dbReference type="PANTHER" id="PTHR42760">
    <property type="entry name" value="SHORT-CHAIN DEHYDROGENASES/REDUCTASES FAMILY MEMBER"/>
    <property type="match status" value="1"/>
</dbReference>
<dbReference type="NCBIfam" id="NF005559">
    <property type="entry name" value="PRK07231.1"/>
    <property type="match status" value="1"/>
</dbReference>
<dbReference type="RefSeq" id="WP_340330851.1">
    <property type="nucleotide sequence ID" value="NZ_JAZHOF010000007.1"/>
</dbReference>
<name>A0AAW9RHL9_9HYPH</name>
<dbReference type="PRINTS" id="PR00081">
    <property type="entry name" value="GDHRDH"/>
</dbReference>
<evidence type="ECO:0000313" key="4">
    <source>
        <dbReference type="Proteomes" id="UP001378188"/>
    </source>
</evidence>
<evidence type="ECO:0000256" key="1">
    <source>
        <dbReference type="ARBA" id="ARBA00006484"/>
    </source>
</evidence>
<dbReference type="PRINTS" id="PR00080">
    <property type="entry name" value="SDRFAMILY"/>
</dbReference>
<dbReference type="FunFam" id="3.40.50.720:FF:000084">
    <property type="entry name" value="Short-chain dehydrogenase reductase"/>
    <property type="match status" value="1"/>
</dbReference>
<dbReference type="PROSITE" id="PS00061">
    <property type="entry name" value="ADH_SHORT"/>
    <property type="match status" value="1"/>
</dbReference>
<dbReference type="InterPro" id="IPR020904">
    <property type="entry name" value="Sc_DH/Rdtase_CS"/>
</dbReference>
<organism evidence="3 4">
    <name type="scientific">Microbaculum marinum</name>
    <dbReference type="NCBI Taxonomy" id="1764581"/>
    <lineage>
        <taxon>Bacteria</taxon>
        <taxon>Pseudomonadati</taxon>
        <taxon>Pseudomonadota</taxon>
        <taxon>Alphaproteobacteria</taxon>
        <taxon>Hyphomicrobiales</taxon>
        <taxon>Tepidamorphaceae</taxon>
        <taxon>Microbaculum</taxon>
    </lineage>
</organism>
<protein>
    <submittedName>
        <fullName evidence="3">3-oxoacyl-ACP reductase family protein</fullName>
        <ecNumber evidence="3">1.1.1.-</ecNumber>
    </submittedName>
</protein>
<evidence type="ECO:0000313" key="3">
    <source>
        <dbReference type="EMBL" id="MEJ8573149.1"/>
    </source>
</evidence>
<dbReference type="Proteomes" id="UP001378188">
    <property type="component" value="Unassembled WGS sequence"/>
</dbReference>
<dbReference type="PANTHER" id="PTHR42760:SF133">
    <property type="entry name" value="3-OXOACYL-[ACYL-CARRIER-PROTEIN] REDUCTASE"/>
    <property type="match status" value="1"/>
</dbReference>
<dbReference type="EMBL" id="JAZHOF010000007">
    <property type="protein sequence ID" value="MEJ8573149.1"/>
    <property type="molecule type" value="Genomic_DNA"/>
</dbReference>
<dbReference type="InterPro" id="IPR002347">
    <property type="entry name" value="SDR_fam"/>
</dbReference>
<keyword evidence="2 3" id="KW-0560">Oxidoreductase</keyword>
<proteinExistence type="inferred from homology"/>
<dbReference type="Gene3D" id="3.40.50.720">
    <property type="entry name" value="NAD(P)-binding Rossmann-like Domain"/>
    <property type="match status" value="1"/>
</dbReference>
<accession>A0AAW9RHL9</accession>
<comment type="similarity">
    <text evidence="1">Belongs to the short-chain dehydrogenases/reductases (SDR) family.</text>
</comment>
<comment type="caution">
    <text evidence="3">The sequence shown here is derived from an EMBL/GenBank/DDBJ whole genome shotgun (WGS) entry which is preliminary data.</text>
</comment>
<reference evidence="3 4" key="1">
    <citation type="submission" date="2024-02" db="EMBL/GenBank/DDBJ databases">
        <title>Genome analysis and characterization of Microbaculum marinisediminis sp. nov., isolated from marine sediment.</title>
        <authorList>
            <person name="Du Z.-J."/>
            <person name="Ye Y.-Q."/>
            <person name="Zhang Z.-R."/>
            <person name="Yuan S.-M."/>
            <person name="Zhang X.-Y."/>
        </authorList>
    </citation>
    <scope>NUCLEOTIDE SEQUENCE [LARGE SCALE GENOMIC DNA]</scope>
    <source>
        <strain evidence="3 4">SDUM1044001</strain>
    </source>
</reference>
<dbReference type="AlphaFoldDB" id="A0AAW9RHL9"/>
<dbReference type="EC" id="1.1.1.-" evidence="3"/>